<dbReference type="SUPFAM" id="SSF52096">
    <property type="entry name" value="ClpP/crotonase"/>
    <property type="match status" value="1"/>
</dbReference>
<dbReference type="PROSITE" id="PS00166">
    <property type="entry name" value="ENOYL_COA_HYDRATASE"/>
    <property type="match status" value="1"/>
</dbReference>
<dbReference type="EMBL" id="MVBO01000091">
    <property type="protein sequence ID" value="OZJ03326.1"/>
    <property type="molecule type" value="Genomic_DNA"/>
</dbReference>
<reference evidence="3 4" key="1">
    <citation type="journal article" date="2017" name="Mycologia">
        <title>Bifiguratus adelaidae, gen. et sp. nov., a new member of Mucoromycotina in endophytic and soil-dwelling habitats.</title>
        <authorList>
            <person name="Torres-Cruz T.J."/>
            <person name="Billingsley Tobias T.L."/>
            <person name="Almatruk M."/>
            <person name="Hesse C."/>
            <person name="Kuske C.R."/>
            <person name="Desiro A."/>
            <person name="Benucci G.M."/>
            <person name="Bonito G."/>
            <person name="Stajich J.E."/>
            <person name="Dunlap C."/>
            <person name="Arnold A.E."/>
            <person name="Porras-Alfaro A."/>
        </authorList>
    </citation>
    <scope>NUCLEOTIDE SEQUENCE [LARGE SCALE GENOMIC DNA]</scope>
    <source>
        <strain evidence="3 4">AZ0501</strain>
    </source>
</reference>
<dbReference type="PANTHER" id="PTHR43802">
    <property type="entry name" value="ENOYL-COA HYDRATASE"/>
    <property type="match status" value="1"/>
</dbReference>
<evidence type="ECO:0000313" key="4">
    <source>
        <dbReference type="Proteomes" id="UP000242875"/>
    </source>
</evidence>
<keyword evidence="4" id="KW-1185">Reference proteome</keyword>
<comment type="caution">
    <text evidence="3">The sequence shown here is derived from an EMBL/GenBank/DDBJ whole genome shotgun (WGS) entry which is preliminary data.</text>
</comment>
<dbReference type="Gene3D" id="3.90.226.10">
    <property type="entry name" value="2-enoyl-CoA Hydratase, Chain A, domain 1"/>
    <property type="match status" value="1"/>
</dbReference>
<evidence type="ECO:0000256" key="2">
    <source>
        <dbReference type="RuleBase" id="RU003707"/>
    </source>
</evidence>
<accession>A0A261XY76</accession>
<sequence>MGNEEVLVRKQGRITIVTINRPHVRNAVDRSTAQKLADTFRAFERDDESFVAILTGAGGNFCAGADLKALYAAPTDLSSSANQVSYDMNDDGPMGVSRMRLSKPVIAAISGYAVAGGFELALWCDMRVADSSAILGVFCRLRGVPLIDGGTVRLPRLIGRSAAMDLILTGRAVNAAEAHKLNLVNRVTDKSTSALDEAISLAHLLASHPQVCMRGDRQSVYEAQDDLQAMKREFEIGMKVLQSQEFRDRVGAFLRKDTKL</sequence>
<name>A0A261XY76_9FUNG</name>
<dbReference type="InterPro" id="IPR001753">
    <property type="entry name" value="Enoyl-CoA_hydra/iso"/>
</dbReference>
<dbReference type="NCBIfam" id="NF006108">
    <property type="entry name" value="PRK08259.1"/>
    <property type="match status" value="1"/>
</dbReference>
<dbReference type="PANTHER" id="PTHR43802:SF1">
    <property type="entry name" value="IP11341P-RELATED"/>
    <property type="match status" value="1"/>
</dbReference>
<dbReference type="GO" id="GO:0003824">
    <property type="term" value="F:catalytic activity"/>
    <property type="evidence" value="ECO:0007669"/>
    <property type="project" value="InterPro"/>
</dbReference>
<evidence type="ECO:0000256" key="1">
    <source>
        <dbReference type="ARBA" id="ARBA00005254"/>
    </source>
</evidence>
<dbReference type="AlphaFoldDB" id="A0A261XY76"/>
<dbReference type="Proteomes" id="UP000242875">
    <property type="component" value="Unassembled WGS sequence"/>
</dbReference>
<dbReference type="OrthoDB" id="2018133at2759"/>
<evidence type="ECO:0000313" key="3">
    <source>
        <dbReference type="EMBL" id="OZJ03326.1"/>
    </source>
</evidence>
<dbReference type="CDD" id="cd06558">
    <property type="entry name" value="crotonase-like"/>
    <property type="match status" value="1"/>
</dbReference>
<protein>
    <recommendedName>
        <fullName evidence="5">Enoyl-CoA hydratase</fullName>
    </recommendedName>
</protein>
<dbReference type="InterPro" id="IPR029045">
    <property type="entry name" value="ClpP/crotonase-like_dom_sf"/>
</dbReference>
<dbReference type="InterPro" id="IPR018376">
    <property type="entry name" value="Enoyl-CoA_hyd/isom_CS"/>
</dbReference>
<evidence type="ECO:0008006" key="5">
    <source>
        <dbReference type="Google" id="ProtNLM"/>
    </source>
</evidence>
<dbReference type="Gene3D" id="1.10.287.2460">
    <property type="match status" value="1"/>
</dbReference>
<gene>
    <name evidence="3" type="ORF">BZG36_04229</name>
</gene>
<dbReference type="Pfam" id="PF00378">
    <property type="entry name" value="ECH_1"/>
    <property type="match status" value="1"/>
</dbReference>
<comment type="similarity">
    <text evidence="1 2">Belongs to the enoyl-CoA hydratase/isomerase family.</text>
</comment>
<organism evidence="3 4">
    <name type="scientific">Bifiguratus adelaidae</name>
    <dbReference type="NCBI Taxonomy" id="1938954"/>
    <lineage>
        <taxon>Eukaryota</taxon>
        <taxon>Fungi</taxon>
        <taxon>Fungi incertae sedis</taxon>
        <taxon>Mucoromycota</taxon>
        <taxon>Mucoromycotina</taxon>
        <taxon>Endogonomycetes</taxon>
        <taxon>Endogonales</taxon>
        <taxon>Endogonales incertae sedis</taxon>
        <taxon>Bifiguratus</taxon>
    </lineage>
</organism>
<proteinExistence type="inferred from homology"/>